<accession>A0A4U5LUZ3</accession>
<reference evidence="3 4" key="2">
    <citation type="journal article" date="2019" name="G3 (Bethesda)">
        <title>Hybrid Assembly of the Genome of the Entomopathogenic Nematode Steinernema carpocapsae Identifies the X-Chromosome.</title>
        <authorList>
            <person name="Serra L."/>
            <person name="Macchietto M."/>
            <person name="Macias-Munoz A."/>
            <person name="McGill C.J."/>
            <person name="Rodriguez I.M."/>
            <person name="Rodriguez B."/>
            <person name="Murad R."/>
            <person name="Mortazavi A."/>
        </authorList>
    </citation>
    <scope>NUCLEOTIDE SEQUENCE [LARGE SCALE GENOMIC DNA]</scope>
    <source>
        <strain evidence="3 4">ALL</strain>
    </source>
</reference>
<evidence type="ECO:0008006" key="5">
    <source>
        <dbReference type="Google" id="ProtNLM"/>
    </source>
</evidence>
<sequence length="134" mass="15230">MKFVFFVFMAFLCVAWALKCYAGGKGWMKGSDYNLSGEQECPSESEYCINVDVYQEDWKGYAYGCRDQEKCKVKIETVANILYFVVQRDGHIAKKDLDKGLLRAACCSTDYCNSSPAIFSLFCPIVLFLAFLLQ</sequence>
<organism evidence="3 4">
    <name type="scientific">Steinernema carpocapsae</name>
    <name type="common">Entomopathogenic nematode</name>
    <dbReference type="NCBI Taxonomy" id="34508"/>
    <lineage>
        <taxon>Eukaryota</taxon>
        <taxon>Metazoa</taxon>
        <taxon>Ecdysozoa</taxon>
        <taxon>Nematoda</taxon>
        <taxon>Chromadorea</taxon>
        <taxon>Rhabditida</taxon>
        <taxon>Tylenchina</taxon>
        <taxon>Panagrolaimomorpha</taxon>
        <taxon>Strongyloidoidea</taxon>
        <taxon>Steinernematidae</taxon>
        <taxon>Steinernema</taxon>
    </lineage>
</organism>
<feature type="transmembrane region" description="Helical" evidence="1">
    <location>
        <begin position="116"/>
        <end position="133"/>
    </location>
</feature>
<dbReference type="SUPFAM" id="SSF57302">
    <property type="entry name" value="Snake toxin-like"/>
    <property type="match status" value="1"/>
</dbReference>
<keyword evidence="1" id="KW-0472">Membrane</keyword>
<protein>
    <recommendedName>
        <fullName evidence="5">UPAR/Ly6 domain-containing protein</fullName>
    </recommendedName>
</protein>
<feature type="chain" id="PRO_5020616437" description="UPAR/Ly6 domain-containing protein" evidence="2">
    <location>
        <begin position="18"/>
        <end position="134"/>
    </location>
</feature>
<keyword evidence="1" id="KW-0812">Transmembrane</keyword>
<dbReference type="PANTHER" id="PTHR34721:SF3">
    <property type="entry name" value="ACTIVIN_RECP DOMAIN-CONTAINING PROTEIN-RELATED"/>
    <property type="match status" value="1"/>
</dbReference>
<dbReference type="PANTHER" id="PTHR34721">
    <property type="entry name" value="PROTEIN CBG09734"/>
    <property type="match status" value="1"/>
</dbReference>
<keyword evidence="1" id="KW-1133">Transmembrane helix</keyword>
<evidence type="ECO:0000313" key="3">
    <source>
        <dbReference type="EMBL" id="TKR59943.1"/>
    </source>
</evidence>
<evidence type="ECO:0000256" key="1">
    <source>
        <dbReference type="SAM" id="Phobius"/>
    </source>
</evidence>
<dbReference type="AlphaFoldDB" id="A0A4U5LUZ3"/>
<proteinExistence type="predicted"/>
<dbReference type="Proteomes" id="UP000298663">
    <property type="component" value="Unassembled WGS sequence"/>
</dbReference>
<keyword evidence="4" id="KW-1185">Reference proteome</keyword>
<comment type="caution">
    <text evidence="3">The sequence shown here is derived from an EMBL/GenBank/DDBJ whole genome shotgun (WGS) entry which is preliminary data.</text>
</comment>
<feature type="signal peptide" evidence="2">
    <location>
        <begin position="1"/>
        <end position="17"/>
    </location>
</feature>
<keyword evidence="2" id="KW-0732">Signal</keyword>
<evidence type="ECO:0000256" key="2">
    <source>
        <dbReference type="SAM" id="SignalP"/>
    </source>
</evidence>
<reference evidence="3 4" key="1">
    <citation type="journal article" date="2015" name="Genome Biol.">
        <title>Comparative genomics of Steinernema reveals deeply conserved gene regulatory networks.</title>
        <authorList>
            <person name="Dillman A.R."/>
            <person name="Macchietto M."/>
            <person name="Porter C.F."/>
            <person name="Rogers A."/>
            <person name="Williams B."/>
            <person name="Antoshechkin I."/>
            <person name="Lee M.M."/>
            <person name="Goodwin Z."/>
            <person name="Lu X."/>
            <person name="Lewis E.E."/>
            <person name="Goodrich-Blair H."/>
            <person name="Stock S.P."/>
            <person name="Adams B.J."/>
            <person name="Sternberg P.W."/>
            <person name="Mortazavi A."/>
        </authorList>
    </citation>
    <scope>NUCLEOTIDE SEQUENCE [LARGE SCALE GENOMIC DNA]</scope>
    <source>
        <strain evidence="3 4">ALL</strain>
    </source>
</reference>
<dbReference type="EMBL" id="AZBU02000012">
    <property type="protein sequence ID" value="TKR59943.1"/>
    <property type="molecule type" value="Genomic_DNA"/>
</dbReference>
<dbReference type="InterPro" id="IPR045860">
    <property type="entry name" value="Snake_toxin-like_sf"/>
</dbReference>
<gene>
    <name evidence="3" type="ORF">L596_029547</name>
</gene>
<name>A0A4U5LUZ3_STECR</name>
<evidence type="ECO:0000313" key="4">
    <source>
        <dbReference type="Proteomes" id="UP000298663"/>
    </source>
</evidence>